<dbReference type="SUPFAM" id="SSF88713">
    <property type="entry name" value="Glycoside hydrolase/deacetylase"/>
    <property type="match status" value="1"/>
</dbReference>
<evidence type="ECO:0000256" key="2">
    <source>
        <dbReference type="ARBA" id="ARBA00004609"/>
    </source>
</evidence>
<dbReference type="AlphaFoldDB" id="A0A0C9UJN7"/>
<dbReference type="EMBL" id="KN837405">
    <property type="protein sequence ID" value="KIJ25621.1"/>
    <property type="molecule type" value="Genomic_DNA"/>
</dbReference>
<dbReference type="Pfam" id="PF01522">
    <property type="entry name" value="Polysacc_deac_1"/>
    <property type="match status" value="1"/>
</dbReference>
<reference evidence="14 15" key="1">
    <citation type="submission" date="2014-06" db="EMBL/GenBank/DDBJ databases">
        <title>Evolutionary Origins and Diversification of the Mycorrhizal Mutualists.</title>
        <authorList>
            <consortium name="DOE Joint Genome Institute"/>
            <consortium name="Mycorrhizal Genomics Consortium"/>
            <person name="Kohler A."/>
            <person name="Kuo A."/>
            <person name="Nagy L.G."/>
            <person name="Floudas D."/>
            <person name="Copeland A."/>
            <person name="Barry K.W."/>
            <person name="Cichocki N."/>
            <person name="Veneault-Fourrey C."/>
            <person name="LaButti K."/>
            <person name="Lindquist E.A."/>
            <person name="Lipzen A."/>
            <person name="Lundell T."/>
            <person name="Morin E."/>
            <person name="Murat C."/>
            <person name="Riley R."/>
            <person name="Ohm R."/>
            <person name="Sun H."/>
            <person name="Tunlid A."/>
            <person name="Henrissat B."/>
            <person name="Grigoriev I.V."/>
            <person name="Hibbett D.S."/>
            <person name="Martin F."/>
        </authorList>
    </citation>
    <scope>NUCLEOTIDE SEQUENCE [LARGE SCALE GENOMIC DNA]</scope>
    <source>
        <strain evidence="14 15">SS14</strain>
    </source>
</reference>
<comment type="cofactor">
    <cofactor evidence="1">
        <name>Co(2+)</name>
        <dbReference type="ChEBI" id="CHEBI:48828"/>
    </cofactor>
</comment>
<comment type="subcellular location">
    <subcellularLocation>
        <location evidence="2">Cell membrane</location>
        <topology evidence="2">Lipid-anchor</topology>
        <topology evidence="2">GPI-anchor</topology>
    </subcellularLocation>
</comment>
<evidence type="ECO:0000256" key="4">
    <source>
        <dbReference type="ARBA" id="ARBA00022622"/>
    </source>
</evidence>
<keyword evidence="4" id="KW-0336">GPI-anchor</keyword>
<proteinExistence type="predicted"/>
<evidence type="ECO:0000256" key="12">
    <source>
        <dbReference type="SAM" id="SignalP"/>
    </source>
</evidence>
<keyword evidence="8" id="KW-0472">Membrane</keyword>
<evidence type="ECO:0000313" key="15">
    <source>
        <dbReference type="Proteomes" id="UP000054279"/>
    </source>
</evidence>
<protein>
    <submittedName>
        <fullName evidence="14">Carbohydrate esterase family 4 protein</fullName>
    </submittedName>
</protein>
<dbReference type="HOGENOM" id="CLU_021264_11_2_1"/>
<evidence type="ECO:0000256" key="10">
    <source>
        <dbReference type="ARBA" id="ARBA00023288"/>
    </source>
</evidence>
<dbReference type="InterPro" id="IPR011330">
    <property type="entry name" value="Glyco_hydro/deAcase_b/a-brl"/>
</dbReference>
<feature type="chain" id="PRO_5002204239" evidence="12">
    <location>
        <begin position="27"/>
        <end position="276"/>
    </location>
</feature>
<sequence>MRKTLLVGTMLEALFVVSLLLSSCFAVETLANVYTSCRKPNVVALTFDDGPYIYEADIAATLTNAGIKGTFFINGNDWKCIYDGPMVTAMRTAFADGHEFGSHTWHHYNLSALPVDGVGGLHDEMWRTERKWYSNTRRLSLLFKSSHFVVALQRVLGVNPAMMRPPYGAYTNQVRNVAASRNQSLIIWDMDPRDSDGATVAQQKAAYTDVANRHPTNILTINHETHPTIVKDLLPFAIKTLRAKGYQFVTVSECLGISPYQWYIGPQARTADWKCN</sequence>
<evidence type="ECO:0000256" key="1">
    <source>
        <dbReference type="ARBA" id="ARBA00001941"/>
    </source>
</evidence>
<dbReference type="PROSITE" id="PS51257">
    <property type="entry name" value="PROKAR_LIPOPROTEIN"/>
    <property type="match status" value="1"/>
</dbReference>
<evidence type="ECO:0000313" key="14">
    <source>
        <dbReference type="EMBL" id="KIJ25621.1"/>
    </source>
</evidence>
<dbReference type="GO" id="GO:0046872">
    <property type="term" value="F:metal ion binding"/>
    <property type="evidence" value="ECO:0007669"/>
    <property type="project" value="UniProtKB-KW"/>
</dbReference>
<evidence type="ECO:0000259" key="13">
    <source>
        <dbReference type="PROSITE" id="PS51677"/>
    </source>
</evidence>
<evidence type="ECO:0000256" key="8">
    <source>
        <dbReference type="ARBA" id="ARBA00023136"/>
    </source>
</evidence>
<dbReference type="GO" id="GO:0098552">
    <property type="term" value="C:side of membrane"/>
    <property type="evidence" value="ECO:0007669"/>
    <property type="project" value="UniProtKB-KW"/>
</dbReference>
<keyword evidence="6 12" id="KW-0732">Signal</keyword>
<feature type="domain" description="NodB homology" evidence="13">
    <location>
        <begin position="41"/>
        <end position="249"/>
    </location>
</feature>
<dbReference type="Gene3D" id="3.20.20.370">
    <property type="entry name" value="Glycoside hydrolase/deacetylase"/>
    <property type="match status" value="1"/>
</dbReference>
<dbReference type="InterPro" id="IPR002509">
    <property type="entry name" value="NODB_dom"/>
</dbReference>
<evidence type="ECO:0000256" key="6">
    <source>
        <dbReference type="ARBA" id="ARBA00022729"/>
    </source>
</evidence>
<keyword evidence="10" id="KW-0449">Lipoprotein</keyword>
<evidence type="ECO:0000256" key="7">
    <source>
        <dbReference type="ARBA" id="ARBA00022801"/>
    </source>
</evidence>
<dbReference type="PANTHER" id="PTHR46471:SF2">
    <property type="entry name" value="CHITIN DEACETYLASE-RELATED"/>
    <property type="match status" value="1"/>
</dbReference>
<keyword evidence="4" id="KW-0325">Glycoprotein</keyword>
<dbReference type="Proteomes" id="UP000054279">
    <property type="component" value="Unassembled WGS sequence"/>
</dbReference>
<evidence type="ECO:0000256" key="3">
    <source>
        <dbReference type="ARBA" id="ARBA00022475"/>
    </source>
</evidence>
<keyword evidence="11" id="KW-0961">Cell wall biogenesis/degradation</keyword>
<dbReference type="GO" id="GO:0005886">
    <property type="term" value="C:plasma membrane"/>
    <property type="evidence" value="ECO:0007669"/>
    <property type="project" value="UniProtKB-SubCell"/>
</dbReference>
<dbReference type="PANTHER" id="PTHR46471">
    <property type="entry name" value="CHITIN DEACETYLASE"/>
    <property type="match status" value="1"/>
</dbReference>
<organism evidence="14 15">
    <name type="scientific">Sphaerobolus stellatus (strain SS14)</name>
    <dbReference type="NCBI Taxonomy" id="990650"/>
    <lineage>
        <taxon>Eukaryota</taxon>
        <taxon>Fungi</taxon>
        <taxon>Dikarya</taxon>
        <taxon>Basidiomycota</taxon>
        <taxon>Agaricomycotina</taxon>
        <taxon>Agaricomycetes</taxon>
        <taxon>Phallomycetidae</taxon>
        <taxon>Geastrales</taxon>
        <taxon>Sphaerobolaceae</taxon>
        <taxon>Sphaerobolus</taxon>
    </lineage>
</organism>
<dbReference type="GO" id="GO:0016810">
    <property type="term" value="F:hydrolase activity, acting on carbon-nitrogen (but not peptide) bonds"/>
    <property type="evidence" value="ECO:0007669"/>
    <property type="project" value="InterPro"/>
</dbReference>
<dbReference type="PROSITE" id="PS51677">
    <property type="entry name" value="NODB"/>
    <property type="match status" value="1"/>
</dbReference>
<dbReference type="GO" id="GO:0071555">
    <property type="term" value="P:cell wall organization"/>
    <property type="evidence" value="ECO:0007669"/>
    <property type="project" value="UniProtKB-KW"/>
</dbReference>
<dbReference type="GO" id="GO:0005975">
    <property type="term" value="P:carbohydrate metabolic process"/>
    <property type="evidence" value="ECO:0007669"/>
    <property type="project" value="InterPro"/>
</dbReference>
<evidence type="ECO:0000256" key="9">
    <source>
        <dbReference type="ARBA" id="ARBA00023277"/>
    </source>
</evidence>
<keyword evidence="9" id="KW-0119">Carbohydrate metabolism</keyword>
<feature type="signal peptide" evidence="12">
    <location>
        <begin position="1"/>
        <end position="26"/>
    </location>
</feature>
<keyword evidence="15" id="KW-1185">Reference proteome</keyword>
<gene>
    <name evidence="14" type="ORF">M422DRAFT_785485</name>
</gene>
<keyword evidence="5" id="KW-0479">Metal-binding</keyword>
<evidence type="ECO:0000256" key="11">
    <source>
        <dbReference type="ARBA" id="ARBA00023316"/>
    </source>
</evidence>
<accession>A0A0C9UJN7</accession>
<dbReference type="OrthoDB" id="2125469at2759"/>
<name>A0A0C9UJN7_SPHS4</name>
<keyword evidence="7" id="KW-0378">Hydrolase</keyword>
<keyword evidence="3" id="KW-1003">Cell membrane</keyword>
<evidence type="ECO:0000256" key="5">
    <source>
        <dbReference type="ARBA" id="ARBA00022723"/>
    </source>
</evidence>